<protein>
    <submittedName>
        <fullName evidence="2">EYE53-2</fullName>
    </submittedName>
</protein>
<evidence type="ECO:0000313" key="2">
    <source>
        <dbReference type="EMBL" id="DAA33913.1"/>
    </source>
</evidence>
<organism evidence="2">
    <name type="scientific">Schmidtea mediterranea</name>
    <name type="common">Freshwater planarian flatworm</name>
    <dbReference type="NCBI Taxonomy" id="79327"/>
    <lineage>
        <taxon>Eukaryota</taxon>
        <taxon>Metazoa</taxon>
        <taxon>Spiralia</taxon>
        <taxon>Lophotrochozoa</taxon>
        <taxon>Platyhelminthes</taxon>
        <taxon>Rhabditophora</taxon>
        <taxon>Seriata</taxon>
        <taxon>Tricladida</taxon>
        <taxon>Continenticola</taxon>
        <taxon>Geoplanoidea</taxon>
        <taxon>Dugesiidae</taxon>
        <taxon>Schmidtea</taxon>
    </lineage>
</organism>
<feature type="signal peptide" evidence="1">
    <location>
        <begin position="1"/>
        <end position="16"/>
    </location>
</feature>
<accession>E3CTJ9</accession>
<sequence length="75" mass="8658">MIIALVSAVIIGLTQGEYRSSKNSGRNDWSLLKSSHIKRALVPDAWDDWEIKRSEHKKRAVVPDAWDDWEIKRAI</sequence>
<evidence type="ECO:0000256" key="1">
    <source>
        <dbReference type="SAM" id="SignalP"/>
    </source>
</evidence>
<feature type="chain" id="PRO_5003167382" evidence="1">
    <location>
        <begin position="17"/>
        <end position="75"/>
    </location>
</feature>
<name>E3CTJ9_SCHMD</name>
<keyword evidence="1" id="KW-0732">Signal</keyword>
<reference evidence="2" key="2">
    <citation type="journal article" date="2010" name="PLoS Biol.">
        <title>Genome-wide analyses reveal a role for peptide hormones in planarian germline development.</title>
        <authorList>
            <person name="Collins J.J."/>
            <person name="Hou X."/>
            <person name="Romanova E.V."/>
            <person name="Lambrus B.G."/>
            <person name="Miller C.M."/>
            <person name="Saberi A."/>
            <person name="Sweedler J.V."/>
            <person name="Newmark P.A."/>
        </authorList>
    </citation>
    <scope>NUCLEOTIDE SEQUENCE</scope>
</reference>
<proteinExistence type="evidence at transcript level"/>
<dbReference type="EMBL" id="BK007024">
    <property type="protein sequence ID" value="DAA33913.1"/>
    <property type="molecule type" value="mRNA"/>
</dbReference>
<reference evidence="2" key="1">
    <citation type="submission" date="2009-12" db="EMBL/GenBank/DDBJ databases">
        <authorList>
            <person name="Collins J."/>
            <person name="Hou X."/>
            <person name="Romanova E.V."/>
            <person name="Miller C.M."/>
            <person name="Lambrus B.G."/>
            <person name="Sweedler J.V."/>
            <person name="Newmark P.A."/>
        </authorList>
    </citation>
    <scope>NUCLEOTIDE SEQUENCE</scope>
</reference>
<dbReference type="AlphaFoldDB" id="E3CTJ9"/>